<dbReference type="Gene3D" id="1.10.3720.10">
    <property type="entry name" value="MetI-like"/>
    <property type="match status" value="1"/>
</dbReference>
<evidence type="ECO:0000313" key="11">
    <source>
        <dbReference type="Proteomes" id="UP001470586"/>
    </source>
</evidence>
<dbReference type="InterPro" id="IPR000515">
    <property type="entry name" value="MetI-like"/>
</dbReference>
<dbReference type="RefSeq" id="WP_341833754.1">
    <property type="nucleotide sequence ID" value="NZ_CP128397.1"/>
</dbReference>
<evidence type="ECO:0000256" key="4">
    <source>
        <dbReference type="ARBA" id="ARBA00022970"/>
    </source>
</evidence>
<feature type="domain" description="ABC transmembrane type-1" evidence="9">
    <location>
        <begin position="415"/>
        <end position="614"/>
    </location>
</feature>
<proteinExistence type="inferred from homology"/>
<dbReference type="PANTHER" id="PTHR30614:SF20">
    <property type="entry name" value="GLUTAMINE TRANSPORT SYSTEM PERMEASE PROTEIN GLNP"/>
    <property type="match status" value="1"/>
</dbReference>
<evidence type="ECO:0000256" key="7">
    <source>
        <dbReference type="RuleBase" id="RU363032"/>
    </source>
</evidence>
<name>A0ABZ2YEX9_9MOLU</name>
<evidence type="ECO:0000256" key="6">
    <source>
        <dbReference type="ARBA" id="ARBA00023136"/>
    </source>
</evidence>
<dbReference type="Proteomes" id="UP001470586">
    <property type="component" value="Chromosome"/>
</dbReference>
<dbReference type="InterPro" id="IPR001638">
    <property type="entry name" value="Solute-binding_3/MltF_N"/>
</dbReference>
<dbReference type="PROSITE" id="PS50928">
    <property type="entry name" value="ABC_TM1"/>
    <property type="match status" value="1"/>
</dbReference>
<evidence type="ECO:0000313" key="10">
    <source>
        <dbReference type="EMBL" id="WZN38462.1"/>
    </source>
</evidence>
<dbReference type="InterPro" id="IPR035906">
    <property type="entry name" value="MetI-like_sf"/>
</dbReference>
<keyword evidence="7" id="KW-0813">Transport</keyword>
<dbReference type="PANTHER" id="PTHR30614">
    <property type="entry name" value="MEMBRANE COMPONENT OF AMINO ACID ABC TRANSPORTER"/>
    <property type="match status" value="1"/>
</dbReference>
<evidence type="ECO:0000256" key="8">
    <source>
        <dbReference type="SAM" id="Coils"/>
    </source>
</evidence>
<keyword evidence="8" id="KW-0175">Coiled coil</keyword>
<dbReference type="Pfam" id="PF00528">
    <property type="entry name" value="BPD_transp_1"/>
    <property type="match status" value="1"/>
</dbReference>
<evidence type="ECO:0000256" key="5">
    <source>
        <dbReference type="ARBA" id="ARBA00022989"/>
    </source>
</evidence>
<feature type="transmembrane region" description="Helical" evidence="7">
    <location>
        <begin position="498"/>
        <end position="518"/>
    </location>
</feature>
<dbReference type="SUPFAM" id="SSF161098">
    <property type="entry name" value="MetI-like"/>
    <property type="match status" value="1"/>
</dbReference>
<dbReference type="CDD" id="cd06261">
    <property type="entry name" value="TM_PBP2"/>
    <property type="match status" value="1"/>
</dbReference>
<keyword evidence="5 7" id="KW-1133">Transmembrane helix</keyword>
<feature type="transmembrane region" description="Helical" evidence="7">
    <location>
        <begin position="596"/>
        <end position="620"/>
    </location>
</feature>
<keyword evidence="4" id="KW-0029">Amino-acid transport</keyword>
<dbReference type="Gene3D" id="3.40.190.10">
    <property type="entry name" value="Periplasmic binding protein-like II"/>
    <property type="match status" value="2"/>
</dbReference>
<feature type="transmembrane region" description="Helical" evidence="7">
    <location>
        <begin position="419"/>
        <end position="439"/>
    </location>
</feature>
<comment type="subcellular location">
    <subcellularLocation>
        <location evidence="7">Cell membrane</location>
        <topology evidence="7">Multi-pass membrane protein</topology>
    </subcellularLocation>
    <subcellularLocation>
        <location evidence="1">Membrane</location>
        <topology evidence="1">Multi-pass membrane protein</topology>
    </subcellularLocation>
</comment>
<keyword evidence="11" id="KW-1185">Reference proteome</keyword>
<feature type="coiled-coil region" evidence="8">
    <location>
        <begin position="307"/>
        <end position="362"/>
    </location>
</feature>
<evidence type="ECO:0000256" key="3">
    <source>
        <dbReference type="ARBA" id="ARBA00022692"/>
    </source>
</evidence>
<keyword evidence="6 7" id="KW-0472">Membrane</keyword>
<keyword evidence="3 7" id="KW-0812">Transmembrane</keyword>
<dbReference type="Pfam" id="PF00497">
    <property type="entry name" value="SBP_bac_3"/>
    <property type="match status" value="1"/>
</dbReference>
<dbReference type="EMBL" id="CP128397">
    <property type="protein sequence ID" value="WZN38462.1"/>
    <property type="molecule type" value="Genomic_DNA"/>
</dbReference>
<organism evidence="10 11">
    <name type="scientific">Candidatus Phytoplasma asteris</name>
    <dbReference type="NCBI Taxonomy" id="85620"/>
    <lineage>
        <taxon>Bacteria</taxon>
        <taxon>Bacillati</taxon>
        <taxon>Mycoplasmatota</taxon>
        <taxon>Mollicutes</taxon>
        <taxon>Acholeplasmatales</taxon>
        <taxon>Acholeplasmataceae</taxon>
        <taxon>Candidatus Phytoplasma</taxon>
        <taxon>16SrI (Aster yellows group)</taxon>
    </lineage>
</organism>
<dbReference type="SMART" id="SM00062">
    <property type="entry name" value="PBPb"/>
    <property type="match status" value="1"/>
</dbReference>
<comment type="similarity">
    <text evidence="2">Belongs to the binding-protein-dependent transport system permease family. HisMQ subfamily.</text>
</comment>
<accession>A0ABZ2YEX9</accession>
<feature type="transmembrane region" description="Helical" evidence="7">
    <location>
        <begin position="474"/>
        <end position="491"/>
    </location>
</feature>
<feature type="transmembrane region" description="Helical" evidence="7">
    <location>
        <begin position="26"/>
        <end position="47"/>
    </location>
</feature>
<protein>
    <submittedName>
        <fullName evidence="10">ABC-type amino acid transport system, substrate-binding/permease protein</fullName>
    </submittedName>
</protein>
<evidence type="ECO:0000256" key="2">
    <source>
        <dbReference type="ARBA" id="ARBA00010072"/>
    </source>
</evidence>
<dbReference type="InterPro" id="IPR043429">
    <property type="entry name" value="ArtM/GltK/GlnP/TcyL/YhdX-like"/>
</dbReference>
<gene>
    <name evidence="10" type="ORF">M33023_02950</name>
</gene>
<evidence type="ECO:0000259" key="9">
    <source>
        <dbReference type="PROSITE" id="PS50928"/>
    </source>
</evidence>
<dbReference type="SUPFAM" id="SSF53850">
    <property type="entry name" value="Periplasmic binding protein-like II"/>
    <property type="match status" value="1"/>
</dbReference>
<sequence length="629" mass="72355">MIIFINKKHFFKNICQNTNKTQILKITILLISFLFLIWLNLSTFGYFHIKKHFKKKIILKVGVNNNSAPNVFKVLEPNKGAQKAVNGEYIAGFDIDLINNISEELKKIDKFKDLELEFHVFDFAGLLNALEQETIDIAVSSLSITDKRKEKYDVSKTYMQTGTSMVVKNNKRFDDLFDDLRNKQNQKNIKEIKINYNEFCQKLKVLGKEKPIKFITFLNTVAIPVIEKIKSDTNKEKEYVIKNNELTSSPACFTDVLQGKSDIFITDNCLARWACEINQDLTYFDVYSDNLEHSTCPQGLGIFLPKKNDEDRRMTNLQKDINKALLELNLVEKDEKGEFQDIIDLKKKIHELKETSKEVNVEDQKKIEKQITNIEKQVKERLDKVFDENKETIELPIKNIFIQVQKTIPSYLEGLKTTLILAIDSLIIGFLLAIVCTLIKNIKLDSHKNNLLMVAIIKMINTSINTLFFVLKGIPVAAQAMLIYYSITFLFKGSSNPLHAGIFVLMLNSLASITMILMQNIKFLDKGQIEASHSLGMNQKQVFFFIVFPQTLKRSVPFIFQQLITNIKDSSFFAIIGITELSWQAQSNMGSTFNPILPFVMISFFYLIIISMTGFLSKILEKNINKLKK</sequence>
<reference evidence="10" key="1">
    <citation type="submission" date="2023-06" db="EMBL/GenBank/DDBJ databases">
        <title>Complete Genome of Candidatus Phytoplasma asteris M33.</title>
        <authorList>
            <person name="Toth R."/>
            <person name="Ilic A.-M."/>
            <person name="Huettel B."/>
            <person name="Duduk B."/>
            <person name="Kube M."/>
        </authorList>
    </citation>
    <scope>NUCLEOTIDE SEQUENCE [LARGE SCALE GENOMIC DNA]</scope>
    <source>
        <strain evidence="10">M33</strain>
    </source>
</reference>
<evidence type="ECO:0000256" key="1">
    <source>
        <dbReference type="ARBA" id="ARBA00004141"/>
    </source>
</evidence>